<dbReference type="AlphaFoldDB" id="A0A2U3NGK5"/>
<dbReference type="EMBL" id="FTRV01000015">
    <property type="protein sequence ID" value="SPM30658.1"/>
    <property type="molecule type" value="Genomic_DNA"/>
</dbReference>
<dbReference type="RefSeq" id="WP_216823687.1">
    <property type="nucleotide sequence ID" value="NZ_LT717701.1"/>
</dbReference>
<gene>
    <name evidence="1" type="ORF">MTAB308_4167</name>
</gene>
<name>A0A2U3NGK5_9MYCO</name>
<keyword evidence="2" id="KW-1185">Reference proteome</keyword>
<dbReference type="STRING" id="1841859.GCA_900157385_04168"/>
<sequence length="220" mass="24454">MADETYRVRRMKLDESDANRLGKWASLWSDLIHVDMVLAARTKVPDVAADVFHRRALWESAIVSYGRMAVSEKRRNIDYEDLLHAARGDRGAQFHETLMSWRHDHVAHRRSRDLEAVAVCADYLDAAPDVLDSIRVSVSPSGGPVEGSPLVVEFCEHVKALRDTLWEKYLAPIGELIATRGPRGVLLPAEPEPSDGLTVQQVLWSRVNGTGMASSPSSNS</sequence>
<dbReference type="Proteomes" id="UP000241595">
    <property type="component" value="Unassembled WGS sequence"/>
</dbReference>
<reference evidence="1 2" key="1">
    <citation type="submission" date="2017-01" db="EMBL/GenBank/DDBJ databases">
        <authorList>
            <consortium name="Urmite Genomes"/>
        </authorList>
    </citation>
    <scope>NUCLEOTIDE SEQUENCE [LARGE SCALE GENOMIC DNA]</scope>
    <source>
        <strain evidence="1 2">AB308</strain>
    </source>
</reference>
<evidence type="ECO:0000313" key="1">
    <source>
        <dbReference type="EMBL" id="SPM30658.1"/>
    </source>
</evidence>
<accession>A0A2U3NGK5</accession>
<protein>
    <submittedName>
        <fullName evidence="1">Uncharacterized protein</fullName>
    </submittedName>
</protein>
<proteinExistence type="predicted"/>
<evidence type="ECO:0000313" key="2">
    <source>
        <dbReference type="Proteomes" id="UP000241595"/>
    </source>
</evidence>
<organism evidence="1 2">
    <name type="scientific">Mycobacterium terramassiliense</name>
    <dbReference type="NCBI Taxonomy" id="1841859"/>
    <lineage>
        <taxon>Bacteria</taxon>
        <taxon>Bacillati</taxon>
        <taxon>Actinomycetota</taxon>
        <taxon>Actinomycetes</taxon>
        <taxon>Mycobacteriales</taxon>
        <taxon>Mycobacteriaceae</taxon>
        <taxon>Mycobacterium</taxon>
    </lineage>
</organism>